<comment type="caution">
    <text evidence="1">The sequence shown here is derived from an EMBL/GenBank/DDBJ whole genome shotgun (WGS) entry which is preliminary data.</text>
</comment>
<dbReference type="AlphaFoldDB" id="A0A4Y2A995"/>
<protein>
    <submittedName>
        <fullName evidence="1">Uncharacterized protein</fullName>
    </submittedName>
</protein>
<accession>A0A4Y2A995</accession>
<evidence type="ECO:0000313" key="2">
    <source>
        <dbReference type="Proteomes" id="UP000499080"/>
    </source>
</evidence>
<dbReference type="EMBL" id="BGPR01000009">
    <property type="protein sequence ID" value="GBL75925.1"/>
    <property type="molecule type" value="Genomic_DNA"/>
</dbReference>
<gene>
    <name evidence="1" type="ORF">AVEN_234258_1</name>
</gene>
<sequence length="134" mass="15646">MYTLDDSKLIRIFNGSMTVEKYGERVNIVEGRYKEGVFTFKDGSKKFLYQTWNENREKSELGERKRIVLMAARIIREHIQTHVFGNKSYPQPETLSKDLCPPIPETLKFSIGEVTKSETMKHKVTPRCAIQLFQ</sequence>
<dbReference type="Proteomes" id="UP000499080">
    <property type="component" value="Unassembled WGS sequence"/>
</dbReference>
<dbReference type="OrthoDB" id="10647854at2759"/>
<name>A0A4Y2A995_ARAVE</name>
<reference evidence="1 2" key="1">
    <citation type="journal article" date="2019" name="Sci. Rep.">
        <title>Orb-weaving spider Araneus ventricosus genome elucidates the spidroin gene catalogue.</title>
        <authorList>
            <person name="Kono N."/>
            <person name="Nakamura H."/>
            <person name="Ohtoshi R."/>
            <person name="Moran D.A.P."/>
            <person name="Shinohara A."/>
            <person name="Yoshida Y."/>
            <person name="Fujiwara M."/>
            <person name="Mori M."/>
            <person name="Tomita M."/>
            <person name="Arakawa K."/>
        </authorList>
    </citation>
    <scope>NUCLEOTIDE SEQUENCE [LARGE SCALE GENOMIC DNA]</scope>
</reference>
<keyword evidence="2" id="KW-1185">Reference proteome</keyword>
<organism evidence="1 2">
    <name type="scientific">Araneus ventricosus</name>
    <name type="common">Orbweaver spider</name>
    <name type="synonym">Epeira ventricosa</name>
    <dbReference type="NCBI Taxonomy" id="182803"/>
    <lineage>
        <taxon>Eukaryota</taxon>
        <taxon>Metazoa</taxon>
        <taxon>Ecdysozoa</taxon>
        <taxon>Arthropoda</taxon>
        <taxon>Chelicerata</taxon>
        <taxon>Arachnida</taxon>
        <taxon>Araneae</taxon>
        <taxon>Araneomorphae</taxon>
        <taxon>Entelegynae</taxon>
        <taxon>Araneoidea</taxon>
        <taxon>Araneidae</taxon>
        <taxon>Araneus</taxon>
    </lineage>
</organism>
<proteinExistence type="predicted"/>
<evidence type="ECO:0000313" key="1">
    <source>
        <dbReference type="EMBL" id="GBL75925.1"/>
    </source>
</evidence>